<proteinExistence type="predicted"/>
<evidence type="ECO:0000313" key="3">
    <source>
        <dbReference type="Proteomes" id="UP001138757"/>
    </source>
</evidence>
<sequence length="74" mass="8002">MRATAKSPPLEGVEAPPQSGFGAQSQGKAAEDGHLPIRCETGVQIMALRRRGAQAVFRALDDPANIRTYNAKYY</sequence>
<organism evidence="2 3">
    <name type="scientific">Sphingobium nicotianae</name>
    <dbReference type="NCBI Taxonomy" id="2782607"/>
    <lineage>
        <taxon>Bacteria</taxon>
        <taxon>Pseudomonadati</taxon>
        <taxon>Pseudomonadota</taxon>
        <taxon>Alphaproteobacteria</taxon>
        <taxon>Sphingomonadales</taxon>
        <taxon>Sphingomonadaceae</taxon>
        <taxon>Sphingobium</taxon>
    </lineage>
</organism>
<gene>
    <name evidence="2" type="ORF">KK488_07070</name>
</gene>
<dbReference type="RefSeq" id="WP_214622459.1">
    <property type="nucleotide sequence ID" value="NZ_JAHGAW010000004.1"/>
</dbReference>
<keyword evidence="3" id="KW-1185">Reference proteome</keyword>
<protein>
    <submittedName>
        <fullName evidence="2">Uncharacterized protein</fullName>
    </submittedName>
</protein>
<dbReference type="Proteomes" id="UP001138757">
    <property type="component" value="Unassembled WGS sequence"/>
</dbReference>
<accession>A0A9X1DBL4</accession>
<evidence type="ECO:0000256" key="1">
    <source>
        <dbReference type="SAM" id="MobiDB-lite"/>
    </source>
</evidence>
<name>A0A9X1DBL4_9SPHN</name>
<reference evidence="2" key="1">
    <citation type="submission" date="2021-05" db="EMBL/GenBank/DDBJ databases">
        <title>Genome of Sphingobium sp. strain.</title>
        <authorList>
            <person name="Fan R."/>
        </authorList>
    </citation>
    <scope>NUCLEOTIDE SEQUENCE</scope>
    <source>
        <strain evidence="2">H33</strain>
    </source>
</reference>
<dbReference type="EMBL" id="JAHGAW010000004">
    <property type="protein sequence ID" value="MBT2186708.1"/>
    <property type="molecule type" value="Genomic_DNA"/>
</dbReference>
<feature type="region of interest" description="Disordered" evidence="1">
    <location>
        <begin position="1"/>
        <end position="35"/>
    </location>
</feature>
<evidence type="ECO:0000313" key="2">
    <source>
        <dbReference type="EMBL" id="MBT2186708.1"/>
    </source>
</evidence>
<comment type="caution">
    <text evidence="2">The sequence shown here is derived from an EMBL/GenBank/DDBJ whole genome shotgun (WGS) entry which is preliminary data.</text>
</comment>
<dbReference type="AlphaFoldDB" id="A0A9X1DBL4"/>